<feature type="region of interest" description="Disordered" evidence="1">
    <location>
        <begin position="104"/>
        <end position="218"/>
    </location>
</feature>
<sequence>MLAVLSTVESGIYRQGCNEGHNVSTHEKKGIWRAIAKEVRILGVFDRRSTHCHKRWEDLRRWAKKTAEAQLGLASQRGRGACRTMTPWMFCILAVAYPESDGRLKAAQQPQGGSSGAGAEAPATERAASHMGLEAESTEGEGTSGTEGEKSTTTGTGGETTDSDSSSDGSSLVVADNSVPTPSTGTAATPLPAPPSRQPLSMLSVPAHSGGLVSPLSQAPQALPQSALLPSVRRLLTS</sequence>
<evidence type="ECO:0000259" key="2">
    <source>
        <dbReference type="Pfam" id="PF13837"/>
    </source>
</evidence>
<feature type="compositionally biased region" description="Low complexity" evidence="1">
    <location>
        <begin position="140"/>
        <end position="171"/>
    </location>
</feature>
<keyword evidence="4" id="KW-1185">Reference proteome</keyword>
<evidence type="ECO:0000313" key="4">
    <source>
        <dbReference type="Proteomes" id="UP001066276"/>
    </source>
</evidence>
<organism evidence="3 4">
    <name type="scientific">Pleurodeles waltl</name>
    <name type="common">Iberian ribbed newt</name>
    <dbReference type="NCBI Taxonomy" id="8319"/>
    <lineage>
        <taxon>Eukaryota</taxon>
        <taxon>Metazoa</taxon>
        <taxon>Chordata</taxon>
        <taxon>Craniata</taxon>
        <taxon>Vertebrata</taxon>
        <taxon>Euteleostomi</taxon>
        <taxon>Amphibia</taxon>
        <taxon>Batrachia</taxon>
        <taxon>Caudata</taxon>
        <taxon>Salamandroidea</taxon>
        <taxon>Salamandridae</taxon>
        <taxon>Pleurodelinae</taxon>
        <taxon>Pleurodeles</taxon>
    </lineage>
</organism>
<dbReference type="Proteomes" id="UP001066276">
    <property type="component" value="Chromosome 1_1"/>
</dbReference>
<feature type="compositionally biased region" description="Low complexity" evidence="1">
    <location>
        <begin position="106"/>
        <end position="126"/>
    </location>
</feature>
<comment type="caution">
    <text evidence="3">The sequence shown here is derived from an EMBL/GenBank/DDBJ whole genome shotgun (WGS) entry which is preliminary data.</text>
</comment>
<dbReference type="EMBL" id="JANPWB010000001">
    <property type="protein sequence ID" value="KAJ1214133.1"/>
    <property type="molecule type" value="Genomic_DNA"/>
</dbReference>
<dbReference type="Pfam" id="PF13837">
    <property type="entry name" value="Myb_DNA-bind_4"/>
    <property type="match status" value="1"/>
</dbReference>
<dbReference type="InterPro" id="IPR044822">
    <property type="entry name" value="Myb_DNA-bind_4"/>
</dbReference>
<dbReference type="AlphaFoldDB" id="A0AAV7WNP4"/>
<reference evidence="3" key="1">
    <citation type="journal article" date="2022" name="bioRxiv">
        <title>Sequencing and chromosome-scale assembly of the giantPleurodeles waltlgenome.</title>
        <authorList>
            <person name="Brown T."/>
            <person name="Elewa A."/>
            <person name="Iarovenko S."/>
            <person name="Subramanian E."/>
            <person name="Araus A.J."/>
            <person name="Petzold A."/>
            <person name="Susuki M."/>
            <person name="Suzuki K.-i.T."/>
            <person name="Hayashi T."/>
            <person name="Toyoda A."/>
            <person name="Oliveira C."/>
            <person name="Osipova E."/>
            <person name="Leigh N.D."/>
            <person name="Simon A."/>
            <person name="Yun M.H."/>
        </authorList>
    </citation>
    <scope>NUCLEOTIDE SEQUENCE</scope>
    <source>
        <strain evidence="3">20211129_DDA</strain>
        <tissue evidence="3">Liver</tissue>
    </source>
</reference>
<feature type="compositionally biased region" description="Low complexity" evidence="1">
    <location>
        <begin position="178"/>
        <end position="190"/>
    </location>
</feature>
<accession>A0AAV7WNP4</accession>
<proteinExistence type="predicted"/>
<name>A0AAV7WNP4_PLEWA</name>
<evidence type="ECO:0000313" key="3">
    <source>
        <dbReference type="EMBL" id="KAJ1214133.1"/>
    </source>
</evidence>
<protein>
    <recommendedName>
        <fullName evidence="2">Myb/SANT-like DNA-binding domain-containing protein</fullName>
    </recommendedName>
</protein>
<evidence type="ECO:0000256" key="1">
    <source>
        <dbReference type="SAM" id="MobiDB-lite"/>
    </source>
</evidence>
<feature type="domain" description="Myb/SANT-like DNA-binding" evidence="2">
    <location>
        <begin position="23"/>
        <end position="71"/>
    </location>
</feature>
<gene>
    <name evidence="3" type="ORF">NDU88_001760</name>
</gene>